<accession>A0A941IIB2</accession>
<dbReference type="EMBL" id="JAGSOH010000086">
    <property type="protein sequence ID" value="MBR7829455.1"/>
    <property type="molecule type" value="Genomic_DNA"/>
</dbReference>
<evidence type="ECO:0000313" key="2">
    <source>
        <dbReference type="EMBL" id="MBR7829455.1"/>
    </source>
</evidence>
<organism evidence="2 3">
    <name type="scientific">Actinospica acidithermotolerans</name>
    <dbReference type="NCBI Taxonomy" id="2828514"/>
    <lineage>
        <taxon>Bacteria</taxon>
        <taxon>Bacillati</taxon>
        <taxon>Actinomycetota</taxon>
        <taxon>Actinomycetes</taxon>
        <taxon>Catenulisporales</taxon>
        <taxon>Actinospicaceae</taxon>
        <taxon>Actinospica</taxon>
    </lineage>
</organism>
<gene>
    <name evidence="2" type="ORF">KDK95_24325</name>
</gene>
<sequence>MTELHPVGSTVPIQPWLIDDIQRRAQGNRKASRARAARDRYLVERFQAWRIYPVRVGRWQRVPVIEDPLGDGLAAVMFLFVGPFRSANWQQARNLMQVLDPATGQPVSEIAVGGSRDGWTGLTDVTAIAFLGDPRVAGLVAPVGAEQLDQVPFAINRRGPQTEWSPQTFEQEGPRLASQPYRDFADRDDGPWLADQPEKPTSGSNRWKPSPWYRPQS</sequence>
<evidence type="ECO:0000313" key="3">
    <source>
        <dbReference type="Proteomes" id="UP000676325"/>
    </source>
</evidence>
<comment type="caution">
    <text evidence="2">The sequence shown here is derived from an EMBL/GenBank/DDBJ whole genome shotgun (WGS) entry which is preliminary data.</text>
</comment>
<reference evidence="2" key="1">
    <citation type="submission" date="2021-04" db="EMBL/GenBank/DDBJ databases">
        <title>Genome based classification of Actinospica acidithermotolerans sp. nov., an actinobacterium isolated from an Indonesian hot spring.</title>
        <authorList>
            <person name="Kusuma A.B."/>
            <person name="Putra K.E."/>
            <person name="Nafisah S."/>
            <person name="Loh J."/>
            <person name="Nouioui I."/>
            <person name="Goodfellow M."/>
        </authorList>
    </citation>
    <scope>NUCLEOTIDE SEQUENCE</scope>
    <source>
        <strain evidence="2">MGRD01-02</strain>
    </source>
</reference>
<keyword evidence="3" id="KW-1185">Reference proteome</keyword>
<dbReference type="Proteomes" id="UP000676325">
    <property type="component" value="Unassembled WGS sequence"/>
</dbReference>
<dbReference type="RefSeq" id="WP_212520589.1">
    <property type="nucleotide sequence ID" value="NZ_JAGSOH010000086.1"/>
</dbReference>
<protein>
    <submittedName>
        <fullName evidence="2">Uncharacterized protein</fullName>
    </submittedName>
</protein>
<dbReference type="AlphaFoldDB" id="A0A941IIB2"/>
<name>A0A941IIB2_9ACTN</name>
<evidence type="ECO:0000256" key="1">
    <source>
        <dbReference type="SAM" id="MobiDB-lite"/>
    </source>
</evidence>
<proteinExistence type="predicted"/>
<feature type="region of interest" description="Disordered" evidence="1">
    <location>
        <begin position="159"/>
        <end position="217"/>
    </location>
</feature>